<name>A0A1M6M1H6_PARC5</name>
<feature type="coiled-coil region" evidence="1">
    <location>
        <begin position="101"/>
        <end position="128"/>
    </location>
</feature>
<dbReference type="Pfam" id="PF20310">
    <property type="entry name" value="HTH_Tnp_2"/>
    <property type="match status" value="1"/>
</dbReference>
<dbReference type="OrthoDB" id="1652943at2"/>
<dbReference type="AlphaFoldDB" id="A0A1M6M1H6"/>
<sequence>MSNKIFTEKEVKLLSQNKYVKKVSMKAITYTDEFKRIFISENEKGKLARDIFETHGFDIDILGINRVKSASKRWRKAYKNNGVIGLKDTRKQNSGRPREKELSLEEKYERLKAQNNLLKAENELLKKLDMIERGAIKKK</sequence>
<protein>
    <recommendedName>
        <fullName evidence="4">Transposase</fullName>
    </recommendedName>
</protein>
<proteinExistence type="predicted"/>
<reference evidence="2 3" key="1">
    <citation type="submission" date="2016-11" db="EMBL/GenBank/DDBJ databases">
        <authorList>
            <person name="Jaros S."/>
            <person name="Januszkiewicz K."/>
            <person name="Wedrychowicz H."/>
        </authorList>
    </citation>
    <scope>NUCLEOTIDE SEQUENCE [LARGE SCALE GENOMIC DNA]</scope>
    <source>
        <strain evidence="2 3">DSM 15212</strain>
    </source>
</reference>
<dbReference type="Proteomes" id="UP000184465">
    <property type="component" value="Unassembled WGS sequence"/>
</dbReference>
<evidence type="ECO:0000313" key="3">
    <source>
        <dbReference type="Proteomes" id="UP000184465"/>
    </source>
</evidence>
<evidence type="ECO:0000256" key="1">
    <source>
        <dbReference type="SAM" id="Coils"/>
    </source>
</evidence>
<organism evidence="2 3">
    <name type="scientific">Paramaledivibacter caminithermalis (strain DSM 15212 / CIP 107654 / DViRD3)</name>
    <name type="common">Clostridium caminithermale</name>
    <dbReference type="NCBI Taxonomy" id="1121301"/>
    <lineage>
        <taxon>Bacteria</taxon>
        <taxon>Bacillati</taxon>
        <taxon>Bacillota</taxon>
        <taxon>Clostridia</taxon>
        <taxon>Peptostreptococcales</taxon>
        <taxon>Caminicellaceae</taxon>
        <taxon>Paramaledivibacter</taxon>
    </lineage>
</organism>
<keyword evidence="1" id="KW-0175">Coiled coil</keyword>
<dbReference type="SUPFAM" id="SSF46689">
    <property type="entry name" value="Homeodomain-like"/>
    <property type="match status" value="1"/>
</dbReference>
<dbReference type="EMBL" id="FRAG01000008">
    <property type="protein sequence ID" value="SHJ77308.1"/>
    <property type="molecule type" value="Genomic_DNA"/>
</dbReference>
<dbReference type="InterPro" id="IPR009057">
    <property type="entry name" value="Homeodomain-like_sf"/>
</dbReference>
<evidence type="ECO:0008006" key="4">
    <source>
        <dbReference type="Google" id="ProtNLM"/>
    </source>
</evidence>
<accession>A0A1M6M1H6</accession>
<keyword evidence="3" id="KW-1185">Reference proteome</keyword>
<gene>
    <name evidence="2" type="ORF">SAMN02745912_01030</name>
</gene>
<dbReference type="InterPro" id="IPR046929">
    <property type="entry name" value="HTH_Tnp"/>
</dbReference>
<evidence type="ECO:0000313" key="2">
    <source>
        <dbReference type="EMBL" id="SHJ77308.1"/>
    </source>
</evidence>